<dbReference type="Proteomes" id="UP000295361">
    <property type="component" value="Unassembled WGS sequence"/>
</dbReference>
<dbReference type="InterPro" id="IPR041667">
    <property type="entry name" value="Cupin_8"/>
</dbReference>
<evidence type="ECO:0000256" key="2">
    <source>
        <dbReference type="ARBA" id="ARBA00022723"/>
    </source>
</evidence>
<proteinExistence type="predicted"/>
<keyword evidence="4" id="KW-0408">Iron</keyword>
<evidence type="ECO:0000313" key="6">
    <source>
        <dbReference type="EMBL" id="TDP64090.1"/>
    </source>
</evidence>
<gene>
    <name evidence="6" type="ORF">DES47_104378</name>
</gene>
<dbReference type="RefSeq" id="WP_133701929.1">
    <property type="nucleotide sequence ID" value="NZ_SNXS01000004.1"/>
</dbReference>
<feature type="domain" description="JmjC" evidence="5">
    <location>
        <begin position="190"/>
        <end position="332"/>
    </location>
</feature>
<accession>A0A4R6QKI3</accession>
<keyword evidence="2" id="KW-0479">Metal-binding</keyword>
<evidence type="ECO:0000313" key="7">
    <source>
        <dbReference type="Proteomes" id="UP000295361"/>
    </source>
</evidence>
<dbReference type="PANTHER" id="PTHR12461">
    <property type="entry name" value="HYPOXIA-INDUCIBLE FACTOR 1 ALPHA INHIBITOR-RELATED"/>
    <property type="match status" value="1"/>
</dbReference>
<reference evidence="6 7" key="1">
    <citation type="submission" date="2019-03" db="EMBL/GenBank/DDBJ databases">
        <title>Genomic Encyclopedia of Type Strains, Phase IV (KMG-IV): sequencing the most valuable type-strain genomes for metagenomic binning, comparative biology and taxonomic classification.</title>
        <authorList>
            <person name="Goeker M."/>
        </authorList>
    </citation>
    <scope>NUCLEOTIDE SEQUENCE [LARGE SCALE GENOMIC DNA]</scope>
    <source>
        <strain evidence="6 7">DSM 16998</strain>
    </source>
</reference>
<keyword evidence="7" id="KW-1185">Reference proteome</keyword>
<dbReference type="Pfam" id="PF13621">
    <property type="entry name" value="Cupin_8"/>
    <property type="match status" value="1"/>
</dbReference>
<evidence type="ECO:0000256" key="1">
    <source>
        <dbReference type="ARBA" id="ARBA00001954"/>
    </source>
</evidence>
<keyword evidence="3" id="KW-0560">Oxidoreductase</keyword>
<evidence type="ECO:0000256" key="3">
    <source>
        <dbReference type="ARBA" id="ARBA00023002"/>
    </source>
</evidence>
<evidence type="ECO:0000256" key="4">
    <source>
        <dbReference type="ARBA" id="ARBA00023004"/>
    </source>
</evidence>
<comment type="caution">
    <text evidence="6">The sequence shown here is derived from an EMBL/GenBank/DDBJ whole genome shotgun (WGS) entry which is preliminary data.</text>
</comment>
<dbReference type="EMBL" id="SNXS01000004">
    <property type="protein sequence ID" value="TDP64090.1"/>
    <property type="molecule type" value="Genomic_DNA"/>
</dbReference>
<dbReference type="PROSITE" id="PS51184">
    <property type="entry name" value="JMJC"/>
    <property type="match status" value="1"/>
</dbReference>
<organism evidence="6 7">
    <name type="scientific">Roseateles toxinivorans</name>
    <dbReference type="NCBI Taxonomy" id="270368"/>
    <lineage>
        <taxon>Bacteria</taxon>
        <taxon>Pseudomonadati</taxon>
        <taxon>Pseudomonadota</taxon>
        <taxon>Betaproteobacteria</taxon>
        <taxon>Burkholderiales</taxon>
        <taxon>Sphaerotilaceae</taxon>
        <taxon>Roseateles</taxon>
    </lineage>
</organism>
<dbReference type="SMART" id="SM00558">
    <property type="entry name" value="JmjC"/>
    <property type="match status" value="1"/>
</dbReference>
<dbReference type="InParanoid" id="A0A4R6QKI3"/>
<dbReference type="GO" id="GO:0016491">
    <property type="term" value="F:oxidoreductase activity"/>
    <property type="evidence" value="ECO:0007669"/>
    <property type="project" value="UniProtKB-KW"/>
</dbReference>
<protein>
    <submittedName>
        <fullName evidence="6">Cupin-like protein</fullName>
    </submittedName>
</protein>
<dbReference type="GO" id="GO:0046872">
    <property type="term" value="F:metal ion binding"/>
    <property type="evidence" value="ECO:0007669"/>
    <property type="project" value="UniProtKB-KW"/>
</dbReference>
<dbReference type="OrthoDB" id="479699at2"/>
<dbReference type="Gene3D" id="2.60.120.650">
    <property type="entry name" value="Cupin"/>
    <property type="match status" value="1"/>
</dbReference>
<evidence type="ECO:0000259" key="5">
    <source>
        <dbReference type="PROSITE" id="PS51184"/>
    </source>
</evidence>
<comment type="cofactor">
    <cofactor evidence="1">
        <name>Fe(2+)</name>
        <dbReference type="ChEBI" id="CHEBI:29033"/>
    </cofactor>
</comment>
<name>A0A4R6QKI3_9BURK</name>
<dbReference type="PANTHER" id="PTHR12461:SF106">
    <property type="entry name" value="BIFUNCTIONAL PEPTIDASE AND ARGINYL-HYDROXYLASE JMJD5"/>
    <property type="match status" value="1"/>
</dbReference>
<dbReference type="InterPro" id="IPR003347">
    <property type="entry name" value="JmjC_dom"/>
</dbReference>
<dbReference type="SUPFAM" id="SSF51197">
    <property type="entry name" value="Clavaminate synthase-like"/>
    <property type="match status" value="1"/>
</dbReference>
<sequence>MDALPAHFQVWLATNLLAGCSIDTVQAALVQAGVPAELAQQELTLAQQHPYLAVARTLKAKLERRESLLKTLDGLQRQDPGYLRVERQPLPPYAEFLRRYFVPSRVGLFSGAIEHWAARHWTPRSLLEQVPAATPVEIQFDREQDPRYESNSARHKRELAFGDFIAMVEQTRASNNFYLTANNLALRNTALGALLRDTANLGDGYLDLRAQGGTHLWIGPSGVITPLHHDLTHNLFVQIHGRKRFRLIPALQAPYMHNELHVYSEVDLLAPQPDTYPQFARTTAVEIEVGPGDLLFIPAGWWHHVSGLSPSISLSFTNLSGVANGFVDFPVA</sequence>
<dbReference type="AlphaFoldDB" id="A0A4R6QKI3"/>